<feature type="transmembrane region" description="Helical" evidence="11">
    <location>
        <begin position="535"/>
        <end position="555"/>
    </location>
</feature>
<evidence type="ECO:0000256" key="7">
    <source>
        <dbReference type="ARBA" id="ARBA00023136"/>
    </source>
</evidence>
<dbReference type="PANTHER" id="PTHR31618:SF20">
    <property type="entry name" value="MECHANOSENSITIVE ION CHANNEL PROTEIN 10"/>
    <property type="match status" value="1"/>
</dbReference>
<evidence type="ECO:0000256" key="1">
    <source>
        <dbReference type="ARBA" id="ARBA00004127"/>
    </source>
</evidence>
<dbReference type="PANTHER" id="PTHR31618">
    <property type="entry name" value="MECHANOSENSITIVE ION CHANNEL PROTEIN 5"/>
    <property type="match status" value="1"/>
</dbReference>
<evidence type="ECO:0000256" key="5">
    <source>
        <dbReference type="ARBA" id="ARBA00022989"/>
    </source>
</evidence>
<feature type="compositionally biased region" description="Low complexity" evidence="10">
    <location>
        <begin position="21"/>
        <end position="41"/>
    </location>
</feature>
<evidence type="ECO:0000313" key="15">
    <source>
        <dbReference type="Proteomes" id="UP000507222"/>
    </source>
</evidence>
<feature type="transmembrane region" description="Helical" evidence="11">
    <location>
        <begin position="188"/>
        <end position="206"/>
    </location>
</feature>
<dbReference type="GO" id="GO:0050982">
    <property type="term" value="P:detection of mechanical stimulus"/>
    <property type="evidence" value="ECO:0007669"/>
    <property type="project" value="TreeGrafter"/>
</dbReference>
<evidence type="ECO:0000256" key="6">
    <source>
        <dbReference type="ARBA" id="ARBA00023065"/>
    </source>
</evidence>
<dbReference type="FunFam" id="2.30.30.60:FF:000003">
    <property type="entry name" value="Predicted mechanosensitive ion channel"/>
    <property type="match status" value="1"/>
</dbReference>
<dbReference type="PIRSF" id="PIRSF017209">
    <property type="entry name" value="Memb_At2g17000_prd"/>
    <property type="match status" value="1"/>
</dbReference>
<dbReference type="Pfam" id="PF25886">
    <property type="entry name" value="Msy1"/>
    <property type="match status" value="1"/>
</dbReference>
<dbReference type="Gene3D" id="2.30.30.60">
    <property type="match status" value="1"/>
</dbReference>
<evidence type="ECO:0000256" key="2">
    <source>
        <dbReference type="ARBA" id="ARBA00008017"/>
    </source>
</evidence>
<dbReference type="GO" id="GO:0006820">
    <property type="term" value="P:monoatomic anion transport"/>
    <property type="evidence" value="ECO:0007669"/>
    <property type="project" value="TreeGrafter"/>
</dbReference>
<keyword evidence="3" id="KW-0813">Transport</keyword>
<dbReference type="Pfam" id="PF00924">
    <property type="entry name" value="MS_channel_2nd"/>
    <property type="match status" value="1"/>
</dbReference>
<evidence type="ECO:0000313" key="14">
    <source>
        <dbReference type="EMBL" id="CAB4266017.1"/>
    </source>
</evidence>
<sequence>MSEKHSANGGEVVLEVRTEVSNGAKGSSSKGSESSAPKPSKVGSPAKGSTESSTGVSKSVPVSFPSPEISRSSPGKPPKIPTANETLTKRKSFNRLVSKPKSRFGEQSVPIDSNMFEESGLDQVGANSPYSPYRGSFNRASPGIRTVSISSRVPVMPSPGRVKEQEDEEIYKKVKLSRDKHRKVKTKALFEWVVFLGILACLVSSLTVEKLENFNMWGLEVWKWCVLVMVIFCGMLVTNWFMHFVVFVIERNFLLRKKVLYFVHGMKKSVQVFIWLALVLLTWLLVFNGGKVKRSKTSTKILNYVTWTLVSVLIGAFLWLLKTLLLKILASSFHVNTFFDRIQESIFHQYVLQTLSGPALIEEAERVGRSPSTGQLSFRTTKKAKAGKEKEVIDMGKLQKMKQEKVSAWTMKVLVDAVSTSGLSTISHTLDEMEHGGIEQTDKEITNEMEATAAAYHIFLNVAPAGSKYIEEEDLMRFMIKEEVDLVFPLFEGADTGRIDRKALTDWVVKVYNGRKALAHSLNDTKTAVRQLNKLVTGILVVITVVVWLLLMEIATTKVLVFLSSQLVVAAFMFGNTCKTIFEAIIFVFVMHPFDVGDRCVVDGVPLMVEEMNILNTVFLKLNNEKIYYPNSVLSMKPISNYYRSPDMGDIVEFSIAFMTSVEKIGLLKEKIKKHLERNSQHWHPNHNLVVVEIENLNKLKMGLYVNHTMNFQEFGEKNKRRTELVIELKKILEELNITYNLLPQEVHITQTKIDATVASK</sequence>
<feature type="transmembrane region" description="Helical" evidence="11">
    <location>
        <begin position="301"/>
        <end position="321"/>
    </location>
</feature>
<proteinExistence type="inferred from homology"/>
<dbReference type="Proteomes" id="UP000507222">
    <property type="component" value="Unassembled WGS sequence"/>
</dbReference>
<dbReference type="InterPro" id="IPR006685">
    <property type="entry name" value="MscS_channel_2nd"/>
</dbReference>
<feature type="transmembrane region" description="Helical" evidence="11">
    <location>
        <begin position="270"/>
        <end position="289"/>
    </location>
</feature>
<organism evidence="14 15">
    <name type="scientific">Prunus armeniaca</name>
    <name type="common">Apricot</name>
    <name type="synonym">Armeniaca vulgaris</name>
    <dbReference type="NCBI Taxonomy" id="36596"/>
    <lineage>
        <taxon>Eukaryota</taxon>
        <taxon>Viridiplantae</taxon>
        <taxon>Streptophyta</taxon>
        <taxon>Embryophyta</taxon>
        <taxon>Tracheophyta</taxon>
        <taxon>Spermatophyta</taxon>
        <taxon>Magnoliopsida</taxon>
        <taxon>eudicotyledons</taxon>
        <taxon>Gunneridae</taxon>
        <taxon>Pentapetalae</taxon>
        <taxon>rosids</taxon>
        <taxon>fabids</taxon>
        <taxon>Rosales</taxon>
        <taxon>Rosaceae</taxon>
        <taxon>Amygdaloideae</taxon>
        <taxon>Amygdaleae</taxon>
        <taxon>Prunus</taxon>
    </lineage>
</organism>
<feature type="transmembrane region" description="Helical" evidence="11">
    <location>
        <begin position="567"/>
        <end position="590"/>
    </location>
</feature>
<dbReference type="InterPro" id="IPR023408">
    <property type="entry name" value="MscS_beta-dom_sf"/>
</dbReference>
<keyword evidence="6" id="KW-0406">Ion transport</keyword>
<dbReference type="GO" id="GO:0008381">
    <property type="term" value="F:mechanosensitive monoatomic ion channel activity"/>
    <property type="evidence" value="ECO:0007669"/>
    <property type="project" value="TreeGrafter"/>
</dbReference>
<dbReference type="SUPFAM" id="SSF50182">
    <property type="entry name" value="Sm-like ribonucleoproteins"/>
    <property type="match status" value="1"/>
</dbReference>
<evidence type="ECO:0000256" key="10">
    <source>
        <dbReference type="SAM" id="MobiDB-lite"/>
    </source>
</evidence>
<dbReference type="AlphaFoldDB" id="A0A6J5TS17"/>
<evidence type="ECO:0000256" key="4">
    <source>
        <dbReference type="ARBA" id="ARBA00022692"/>
    </source>
</evidence>
<feature type="domain" description="Mechanosensitive ion channel protein Msy1/2-like transmembrane" evidence="13">
    <location>
        <begin position="192"/>
        <end position="333"/>
    </location>
</feature>
<reference evidence="14 15" key="1">
    <citation type="submission" date="2020-05" db="EMBL/GenBank/DDBJ databases">
        <authorList>
            <person name="Campoy J."/>
            <person name="Schneeberger K."/>
            <person name="Spophaly S."/>
        </authorList>
    </citation>
    <scope>NUCLEOTIDE SEQUENCE [LARGE SCALE GENOMIC DNA]</scope>
    <source>
        <strain evidence="14">PruArmRojPasFocal</strain>
    </source>
</reference>
<keyword evidence="8" id="KW-0407">Ion channel</keyword>
<dbReference type="InterPro" id="IPR058650">
    <property type="entry name" value="Msy1/2-like"/>
</dbReference>
<evidence type="ECO:0000256" key="11">
    <source>
        <dbReference type="SAM" id="Phobius"/>
    </source>
</evidence>
<feature type="compositionally biased region" description="Low complexity" evidence="10">
    <location>
        <begin position="56"/>
        <end position="67"/>
    </location>
</feature>
<keyword evidence="7 9" id="KW-0472">Membrane</keyword>
<evidence type="ECO:0000256" key="3">
    <source>
        <dbReference type="ARBA" id="ARBA00022448"/>
    </source>
</evidence>
<protein>
    <recommendedName>
        <fullName evidence="9">Mechanosensitive ion channel protein</fullName>
    </recommendedName>
</protein>
<evidence type="ECO:0000256" key="8">
    <source>
        <dbReference type="ARBA" id="ARBA00023303"/>
    </source>
</evidence>
<comment type="subcellular location">
    <subcellularLocation>
        <location evidence="1">Endomembrane system</location>
        <topology evidence="1">Multi-pass membrane protein</topology>
    </subcellularLocation>
    <subcellularLocation>
        <location evidence="9">Membrane</location>
    </subcellularLocation>
</comment>
<accession>A0A6J5TS17</accession>
<feature type="compositionally biased region" description="Basic residues" evidence="10">
    <location>
        <begin position="89"/>
        <end position="102"/>
    </location>
</feature>
<name>A0A6J5TS17_PRUAR</name>
<dbReference type="EMBL" id="CAEKDK010000001">
    <property type="protein sequence ID" value="CAB4266017.1"/>
    <property type="molecule type" value="Genomic_DNA"/>
</dbReference>
<feature type="transmembrane region" description="Helical" evidence="11">
    <location>
        <begin position="226"/>
        <end position="249"/>
    </location>
</feature>
<dbReference type="InterPro" id="IPR016688">
    <property type="entry name" value="MscS-like_plants/fungi"/>
</dbReference>
<gene>
    <name evidence="14" type="ORF">CURHAP_LOCUS8248</name>
</gene>
<evidence type="ECO:0000259" key="12">
    <source>
        <dbReference type="Pfam" id="PF00924"/>
    </source>
</evidence>
<feature type="domain" description="Mechanosensitive ion channel MscS" evidence="12">
    <location>
        <begin position="586"/>
        <end position="643"/>
    </location>
</feature>
<feature type="region of interest" description="Disordered" evidence="10">
    <location>
        <begin position="1"/>
        <end position="106"/>
    </location>
</feature>
<dbReference type="InterPro" id="IPR010920">
    <property type="entry name" value="LSM_dom_sf"/>
</dbReference>
<comment type="similarity">
    <text evidence="2 9">Belongs to the MscS (TC 1.A.23) family.</text>
</comment>
<evidence type="ECO:0000259" key="13">
    <source>
        <dbReference type="Pfam" id="PF25886"/>
    </source>
</evidence>
<keyword evidence="4 11" id="KW-0812">Transmembrane</keyword>
<evidence type="ECO:0000256" key="9">
    <source>
        <dbReference type="PIRNR" id="PIRNR017209"/>
    </source>
</evidence>
<dbReference type="GO" id="GO:0005886">
    <property type="term" value="C:plasma membrane"/>
    <property type="evidence" value="ECO:0007669"/>
    <property type="project" value="UniProtKB-UniRule"/>
</dbReference>
<keyword evidence="5 11" id="KW-1133">Transmembrane helix</keyword>